<accession>A0A6P8ZIM3</accession>
<comment type="similarity">
    <text evidence="1">Belongs to the recoverin family.</text>
</comment>
<evidence type="ECO:0000259" key="6">
    <source>
        <dbReference type="PROSITE" id="PS50222"/>
    </source>
</evidence>
<dbReference type="CDD" id="cd00051">
    <property type="entry name" value="EFh"/>
    <property type="match status" value="2"/>
</dbReference>
<feature type="domain" description="EF-hand" evidence="6">
    <location>
        <begin position="191"/>
        <end position="226"/>
    </location>
</feature>
<evidence type="ECO:0000256" key="1">
    <source>
        <dbReference type="ARBA" id="ARBA00006049"/>
    </source>
</evidence>
<dbReference type="GeneID" id="117640934"/>
<evidence type="ECO:0000256" key="2">
    <source>
        <dbReference type="ARBA" id="ARBA00022723"/>
    </source>
</evidence>
<dbReference type="SUPFAM" id="SSF47473">
    <property type="entry name" value="EF-hand"/>
    <property type="match status" value="1"/>
</dbReference>
<organism evidence="8">
    <name type="scientific">Thrips palmi</name>
    <name type="common">Melon thrips</name>
    <dbReference type="NCBI Taxonomy" id="161013"/>
    <lineage>
        <taxon>Eukaryota</taxon>
        <taxon>Metazoa</taxon>
        <taxon>Ecdysozoa</taxon>
        <taxon>Arthropoda</taxon>
        <taxon>Hexapoda</taxon>
        <taxon>Insecta</taxon>
        <taxon>Pterygota</taxon>
        <taxon>Neoptera</taxon>
        <taxon>Paraneoptera</taxon>
        <taxon>Thysanoptera</taxon>
        <taxon>Terebrantia</taxon>
        <taxon>Thripoidea</taxon>
        <taxon>Thripidae</taxon>
        <taxon>Thrips</taxon>
    </lineage>
</organism>
<dbReference type="InterPro" id="IPR011992">
    <property type="entry name" value="EF-hand-dom_pair"/>
</dbReference>
<gene>
    <name evidence="8" type="primary">LOC117640934</name>
</gene>
<dbReference type="Gene3D" id="1.10.238.10">
    <property type="entry name" value="EF-hand"/>
    <property type="match status" value="1"/>
</dbReference>
<keyword evidence="2" id="KW-0479">Metal-binding</keyword>
<dbReference type="PRINTS" id="PR00450">
    <property type="entry name" value="RECOVERIN"/>
</dbReference>
<evidence type="ECO:0000256" key="3">
    <source>
        <dbReference type="ARBA" id="ARBA00022737"/>
    </source>
</evidence>
<dbReference type="PROSITE" id="PS00018">
    <property type="entry name" value="EF_HAND_1"/>
    <property type="match status" value="2"/>
</dbReference>
<proteinExistence type="inferred from homology"/>
<feature type="domain" description="EF-hand" evidence="6">
    <location>
        <begin position="239"/>
        <end position="274"/>
    </location>
</feature>
<name>A0A6P8ZIM3_THRPL</name>
<dbReference type="InterPro" id="IPR018247">
    <property type="entry name" value="EF_Hand_1_Ca_BS"/>
</dbReference>
<dbReference type="PANTHER" id="PTHR23055">
    <property type="entry name" value="CALCIUM BINDING PROTEINS"/>
    <property type="match status" value="1"/>
</dbReference>
<evidence type="ECO:0000313" key="8">
    <source>
        <dbReference type="RefSeq" id="XP_034233854.1"/>
    </source>
</evidence>
<sequence length="285" mass="33116">MYSVVGGHQSYRGERRQPKRQQQQQQQQQQQIQQQQQQDGETSGEAAGEGQAENAAEDGARRRRRSRHHQSLTVRLINYIKRQFHPEEAEEELDELNIHAVRYRPEELAKLTRTTKFTRKEIQLIYRGFKQECPTGMVDEDSFKHIFSQFFPQGDASQYAHYVFNTIKHNHTGKISFEDFLGILSKVSRGSVQEKLQWIFGLYDQNGDGLVTKTEMLEVVSSIYDMLGRNTTPMVVENTAKDHVERIFHLIDTNQDGVVTIDELVEWCSRDEQILQSLETLDTVL</sequence>
<dbReference type="InterPro" id="IPR028846">
    <property type="entry name" value="Recoverin"/>
</dbReference>
<keyword evidence="3" id="KW-0677">Repeat</keyword>
<dbReference type="RefSeq" id="XP_034233854.1">
    <property type="nucleotide sequence ID" value="XM_034377963.1"/>
</dbReference>
<dbReference type="PANTHER" id="PTHR23055:SF185">
    <property type="entry name" value="NEUROCALCIN HOMOLOG-LIKE PROTEIN"/>
    <property type="match status" value="1"/>
</dbReference>
<dbReference type="InParanoid" id="A0A6P8ZIM3"/>
<dbReference type="Pfam" id="PF13499">
    <property type="entry name" value="EF-hand_7"/>
    <property type="match status" value="1"/>
</dbReference>
<feature type="region of interest" description="Disordered" evidence="5">
    <location>
        <begin position="1"/>
        <end position="69"/>
    </location>
</feature>
<dbReference type="SMART" id="SM00054">
    <property type="entry name" value="EFh"/>
    <property type="match status" value="3"/>
</dbReference>
<evidence type="ECO:0000313" key="7">
    <source>
        <dbReference type="Proteomes" id="UP000515158"/>
    </source>
</evidence>
<dbReference type="FunFam" id="1.10.238.10:FF:000009">
    <property type="entry name" value="Visinin-like protein 1"/>
    <property type="match status" value="1"/>
</dbReference>
<feature type="compositionally biased region" description="Low complexity" evidence="5">
    <location>
        <begin position="21"/>
        <end position="54"/>
    </location>
</feature>
<protein>
    <submittedName>
        <fullName evidence="8">Kv channel-interacting protein 4-like isoform X1</fullName>
    </submittedName>
</protein>
<dbReference type="OrthoDB" id="191686at2759"/>
<dbReference type="Proteomes" id="UP000515158">
    <property type="component" value="Unplaced"/>
</dbReference>
<dbReference type="PROSITE" id="PS50222">
    <property type="entry name" value="EF_HAND_2"/>
    <property type="match status" value="2"/>
</dbReference>
<reference evidence="8" key="1">
    <citation type="submission" date="2025-08" db="UniProtKB">
        <authorList>
            <consortium name="RefSeq"/>
        </authorList>
    </citation>
    <scope>IDENTIFICATION</scope>
    <source>
        <tissue evidence="8">Total insect</tissue>
    </source>
</reference>
<dbReference type="InterPro" id="IPR002048">
    <property type="entry name" value="EF_hand_dom"/>
</dbReference>
<keyword evidence="4" id="KW-0106">Calcium</keyword>
<dbReference type="AlphaFoldDB" id="A0A6P8ZIM3"/>
<dbReference type="KEGG" id="tpal:117640934"/>
<dbReference type="GO" id="GO:0005509">
    <property type="term" value="F:calcium ion binding"/>
    <property type="evidence" value="ECO:0007669"/>
    <property type="project" value="InterPro"/>
</dbReference>
<evidence type="ECO:0000256" key="4">
    <source>
        <dbReference type="ARBA" id="ARBA00022837"/>
    </source>
</evidence>
<keyword evidence="7" id="KW-1185">Reference proteome</keyword>
<evidence type="ECO:0000256" key="5">
    <source>
        <dbReference type="SAM" id="MobiDB-lite"/>
    </source>
</evidence>